<dbReference type="EMBL" id="JAHQIW010003527">
    <property type="protein sequence ID" value="KAJ1358956.1"/>
    <property type="molecule type" value="Genomic_DNA"/>
</dbReference>
<accession>A0AAD5N034</accession>
<protein>
    <submittedName>
        <fullName evidence="3">Uncharacterized protein</fullName>
    </submittedName>
</protein>
<reference evidence="3" key="1">
    <citation type="submission" date="2021-06" db="EMBL/GenBank/DDBJ databases">
        <title>Parelaphostrongylus tenuis whole genome reference sequence.</title>
        <authorList>
            <person name="Garwood T.J."/>
            <person name="Larsen P.A."/>
            <person name="Fountain-Jones N.M."/>
            <person name="Garbe J.R."/>
            <person name="Macchietto M.G."/>
            <person name="Kania S.A."/>
            <person name="Gerhold R.W."/>
            <person name="Richards J.E."/>
            <person name="Wolf T.M."/>
        </authorList>
    </citation>
    <scope>NUCLEOTIDE SEQUENCE</scope>
    <source>
        <strain evidence="3">MNPRO001-30</strain>
        <tissue evidence="3">Meninges</tissue>
    </source>
</reference>
<evidence type="ECO:0000313" key="3">
    <source>
        <dbReference type="EMBL" id="KAJ1358956.1"/>
    </source>
</evidence>
<dbReference type="Proteomes" id="UP001196413">
    <property type="component" value="Unassembled WGS sequence"/>
</dbReference>
<keyword evidence="4" id="KW-1185">Reference proteome</keyword>
<keyword evidence="2" id="KW-0732">Signal</keyword>
<proteinExistence type="predicted"/>
<name>A0AAD5N034_PARTN</name>
<feature type="compositionally biased region" description="Basic and acidic residues" evidence="1">
    <location>
        <begin position="87"/>
        <end position="104"/>
    </location>
</feature>
<feature type="region of interest" description="Disordered" evidence="1">
    <location>
        <begin position="52"/>
        <end position="105"/>
    </location>
</feature>
<evidence type="ECO:0000313" key="4">
    <source>
        <dbReference type="Proteomes" id="UP001196413"/>
    </source>
</evidence>
<feature type="chain" id="PRO_5041924838" evidence="2">
    <location>
        <begin position="22"/>
        <end position="223"/>
    </location>
</feature>
<evidence type="ECO:0000256" key="2">
    <source>
        <dbReference type="SAM" id="SignalP"/>
    </source>
</evidence>
<evidence type="ECO:0000256" key="1">
    <source>
        <dbReference type="SAM" id="MobiDB-lite"/>
    </source>
</evidence>
<sequence>MTNSSIVGLISLVLLLLLLEAFSSVKQDGKQLRRRRQHLRCSQCFQKTVPCTETSGKPNSSNDQDLKGIKRKRDKSSSPAFASGSVLERETDGRQLRSGRRERLNQSGYAESSINEWVKLGDEDKVKAQYSGEHPPLSSRMETLFVRVGCFNYTGNEAQHTTHMVKILLILHSTPNLLRSYNSTRKFIYRVAFSLKGWLACNIAMNPLYATVYILQKVLTFRI</sequence>
<dbReference type="AlphaFoldDB" id="A0AAD5N034"/>
<feature type="signal peptide" evidence="2">
    <location>
        <begin position="1"/>
        <end position="21"/>
    </location>
</feature>
<organism evidence="3 4">
    <name type="scientific">Parelaphostrongylus tenuis</name>
    <name type="common">Meningeal worm</name>
    <dbReference type="NCBI Taxonomy" id="148309"/>
    <lineage>
        <taxon>Eukaryota</taxon>
        <taxon>Metazoa</taxon>
        <taxon>Ecdysozoa</taxon>
        <taxon>Nematoda</taxon>
        <taxon>Chromadorea</taxon>
        <taxon>Rhabditida</taxon>
        <taxon>Rhabditina</taxon>
        <taxon>Rhabditomorpha</taxon>
        <taxon>Strongyloidea</taxon>
        <taxon>Metastrongylidae</taxon>
        <taxon>Parelaphostrongylus</taxon>
    </lineage>
</organism>
<gene>
    <name evidence="3" type="ORF">KIN20_017542</name>
</gene>
<comment type="caution">
    <text evidence="3">The sequence shown here is derived from an EMBL/GenBank/DDBJ whole genome shotgun (WGS) entry which is preliminary data.</text>
</comment>
<feature type="compositionally biased region" description="Polar residues" evidence="1">
    <location>
        <begin position="52"/>
        <end position="63"/>
    </location>
</feature>